<protein>
    <submittedName>
        <fullName evidence="1">Carbon storage regulator</fullName>
    </submittedName>
</protein>
<accession>A0A5C5XCH4</accession>
<dbReference type="Pfam" id="PF02599">
    <property type="entry name" value="CsrA"/>
    <property type="match status" value="1"/>
</dbReference>
<comment type="caution">
    <text evidence="1">The sequence shown here is derived from an EMBL/GenBank/DDBJ whole genome shotgun (WGS) entry which is preliminary data.</text>
</comment>
<dbReference type="Gene3D" id="2.60.40.4380">
    <property type="entry name" value="Translational regulator CsrA"/>
    <property type="match status" value="1"/>
</dbReference>
<dbReference type="InterPro" id="IPR036107">
    <property type="entry name" value="CsrA_sf"/>
</dbReference>
<dbReference type="RefSeq" id="WP_146502058.1">
    <property type="nucleotide sequence ID" value="NZ_SJPG01000001.1"/>
</dbReference>
<dbReference type="GO" id="GO:0006109">
    <property type="term" value="P:regulation of carbohydrate metabolic process"/>
    <property type="evidence" value="ECO:0007669"/>
    <property type="project" value="InterPro"/>
</dbReference>
<evidence type="ECO:0000313" key="2">
    <source>
        <dbReference type="Proteomes" id="UP000316095"/>
    </source>
</evidence>
<dbReference type="Proteomes" id="UP000316095">
    <property type="component" value="Unassembled WGS sequence"/>
</dbReference>
<dbReference type="GO" id="GO:0006402">
    <property type="term" value="P:mRNA catabolic process"/>
    <property type="evidence" value="ECO:0007669"/>
    <property type="project" value="InterPro"/>
</dbReference>
<sequence>MKVLSRSVSESFVIDDHIMVTVKAIKKEMVVLSLESLRNEFPYREETITLNQMEQVLPEALKR</sequence>
<gene>
    <name evidence="1" type="primary">csrA_2</name>
    <name evidence="1" type="ORF">Pan54_05860</name>
</gene>
<name>A0A5C5XCH4_9PLAN</name>
<keyword evidence="2" id="KW-1185">Reference proteome</keyword>
<proteinExistence type="predicted"/>
<reference evidence="1 2" key="1">
    <citation type="submission" date="2019-02" db="EMBL/GenBank/DDBJ databases">
        <title>Deep-cultivation of Planctomycetes and their phenomic and genomic characterization uncovers novel biology.</title>
        <authorList>
            <person name="Wiegand S."/>
            <person name="Jogler M."/>
            <person name="Boedeker C."/>
            <person name="Pinto D."/>
            <person name="Vollmers J."/>
            <person name="Rivas-Marin E."/>
            <person name="Kohn T."/>
            <person name="Peeters S.H."/>
            <person name="Heuer A."/>
            <person name="Rast P."/>
            <person name="Oberbeckmann S."/>
            <person name="Bunk B."/>
            <person name="Jeske O."/>
            <person name="Meyerdierks A."/>
            <person name="Storesund J.E."/>
            <person name="Kallscheuer N."/>
            <person name="Luecker S."/>
            <person name="Lage O.M."/>
            <person name="Pohl T."/>
            <person name="Merkel B.J."/>
            <person name="Hornburger P."/>
            <person name="Mueller R.-W."/>
            <person name="Bruemmer F."/>
            <person name="Labrenz M."/>
            <person name="Spormann A.M."/>
            <person name="Op Den Camp H."/>
            <person name="Overmann J."/>
            <person name="Amann R."/>
            <person name="Jetten M.S.M."/>
            <person name="Mascher T."/>
            <person name="Medema M.H."/>
            <person name="Devos D.P."/>
            <person name="Kaster A.-K."/>
            <person name="Ovreas L."/>
            <person name="Rohde M."/>
            <person name="Galperin M.Y."/>
            <person name="Jogler C."/>
        </authorList>
    </citation>
    <scope>NUCLEOTIDE SEQUENCE [LARGE SCALE GENOMIC DNA]</scope>
    <source>
        <strain evidence="1 2">Pan54</strain>
    </source>
</reference>
<organism evidence="1 2">
    <name type="scientific">Rubinisphaera italica</name>
    <dbReference type="NCBI Taxonomy" id="2527969"/>
    <lineage>
        <taxon>Bacteria</taxon>
        <taxon>Pseudomonadati</taxon>
        <taxon>Planctomycetota</taxon>
        <taxon>Planctomycetia</taxon>
        <taxon>Planctomycetales</taxon>
        <taxon>Planctomycetaceae</taxon>
        <taxon>Rubinisphaera</taxon>
    </lineage>
</organism>
<dbReference type="AlphaFoldDB" id="A0A5C5XCH4"/>
<dbReference type="EMBL" id="SJPG01000001">
    <property type="protein sequence ID" value="TWT59875.1"/>
    <property type="molecule type" value="Genomic_DNA"/>
</dbReference>
<dbReference type="InterPro" id="IPR003751">
    <property type="entry name" value="CsrA"/>
</dbReference>
<dbReference type="GO" id="GO:0003723">
    <property type="term" value="F:RNA binding"/>
    <property type="evidence" value="ECO:0007669"/>
    <property type="project" value="InterPro"/>
</dbReference>
<dbReference type="SUPFAM" id="SSF117130">
    <property type="entry name" value="CsrA-like"/>
    <property type="match status" value="1"/>
</dbReference>
<evidence type="ECO:0000313" key="1">
    <source>
        <dbReference type="EMBL" id="TWT59875.1"/>
    </source>
</evidence>